<dbReference type="GO" id="GO:0043139">
    <property type="term" value="F:5'-3' DNA helicase activity"/>
    <property type="evidence" value="ECO:0007669"/>
    <property type="project" value="UniProtKB-EC"/>
</dbReference>
<name>A0A815MIZ3_9BILA</name>
<keyword evidence="1" id="KW-0233">DNA recombination</keyword>
<evidence type="ECO:0000313" key="3">
    <source>
        <dbReference type="EMBL" id="CAF1423907.1"/>
    </source>
</evidence>
<evidence type="ECO:0000313" key="5">
    <source>
        <dbReference type="Proteomes" id="UP000663882"/>
    </source>
</evidence>
<keyword evidence="1" id="KW-0378">Hydrolase</keyword>
<comment type="cofactor">
    <cofactor evidence="1">
        <name>Mg(2+)</name>
        <dbReference type="ChEBI" id="CHEBI:18420"/>
    </cofactor>
</comment>
<reference evidence="3" key="1">
    <citation type="submission" date="2021-02" db="EMBL/GenBank/DDBJ databases">
        <authorList>
            <person name="Nowell W R."/>
        </authorList>
    </citation>
    <scope>NUCLEOTIDE SEQUENCE</scope>
</reference>
<dbReference type="GO" id="GO:0016787">
    <property type="term" value="F:hydrolase activity"/>
    <property type="evidence" value="ECO:0007669"/>
    <property type="project" value="UniProtKB-KW"/>
</dbReference>
<evidence type="ECO:0000259" key="2">
    <source>
        <dbReference type="Pfam" id="PF05970"/>
    </source>
</evidence>
<keyword evidence="1" id="KW-0227">DNA damage</keyword>
<dbReference type="Proteomes" id="UP000663882">
    <property type="component" value="Unassembled WGS sequence"/>
</dbReference>
<gene>
    <name evidence="4" type="ORF">OTI717_LOCUS30205</name>
    <name evidence="3" type="ORF">RFH988_LOCUS35677</name>
</gene>
<keyword evidence="1" id="KW-0067">ATP-binding</keyword>
<dbReference type="AlphaFoldDB" id="A0A815MIZ3"/>
<feature type="domain" description="DNA helicase Pif1-like DEAD-box helicase" evidence="2">
    <location>
        <begin position="3"/>
        <end position="148"/>
    </location>
</feature>
<keyword evidence="1" id="KW-0347">Helicase</keyword>
<dbReference type="GO" id="GO:0000723">
    <property type="term" value="P:telomere maintenance"/>
    <property type="evidence" value="ECO:0007669"/>
    <property type="project" value="InterPro"/>
</dbReference>
<dbReference type="GO" id="GO:0006310">
    <property type="term" value="P:DNA recombination"/>
    <property type="evidence" value="ECO:0007669"/>
    <property type="project" value="UniProtKB-KW"/>
</dbReference>
<evidence type="ECO:0000313" key="4">
    <source>
        <dbReference type="EMBL" id="CAF4022975.1"/>
    </source>
</evidence>
<comment type="catalytic activity">
    <reaction evidence="1">
        <text>ATP + H2O = ADP + phosphate + H(+)</text>
        <dbReference type="Rhea" id="RHEA:13065"/>
        <dbReference type="ChEBI" id="CHEBI:15377"/>
        <dbReference type="ChEBI" id="CHEBI:15378"/>
        <dbReference type="ChEBI" id="CHEBI:30616"/>
        <dbReference type="ChEBI" id="CHEBI:43474"/>
        <dbReference type="ChEBI" id="CHEBI:456216"/>
        <dbReference type="EC" id="5.6.2.3"/>
    </reaction>
</comment>
<keyword evidence="1" id="KW-0547">Nucleotide-binding</keyword>
<dbReference type="Gene3D" id="3.40.50.300">
    <property type="entry name" value="P-loop containing nucleotide triphosphate hydrolases"/>
    <property type="match status" value="1"/>
</dbReference>
<keyword evidence="1" id="KW-0234">DNA repair</keyword>
<dbReference type="GO" id="GO:0006281">
    <property type="term" value="P:DNA repair"/>
    <property type="evidence" value="ECO:0007669"/>
    <property type="project" value="UniProtKB-KW"/>
</dbReference>
<dbReference type="EC" id="5.6.2.3" evidence="1"/>
<dbReference type="InterPro" id="IPR051055">
    <property type="entry name" value="PIF1_helicase"/>
</dbReference>
<evidence type="ECO:0000256" key="1">
    <source>
        <dbReference type="RuleBase" id="RU363044"/>
    </source>
</evidence>
<comment type="caution">
    <text evidence="3">The sequence shown here is derived from an EMBL/GenBank/DDBJ whole genome shotgun (WGS) entry which is preliminary data.</text>
</comment>
<dbReference type="SUPFAM" id="SSF52540">
    <property type="entry name" value="P-loop containing nucleoside triphosphate hydrolases"/>
    <property type="match status" value="2"/>
</dbReference>
<dbReference type="PANTHER" id="PTHR47642:SF6">
    <property type="entry name" value="ATP-DEPENDENT DNA HELICASE"/>
    <property type="match status" value="1"/>
</dbReference>
<organism evidence="3 5">
    <name type="scientific">Rotaria sordida</name>
    <dbReference type="NCBI Taxonomy" id="392033"/>
    <lineage>
        <taxon>Eukaryota</taxon>
        <taxon>Metazoa</taxon>
        <taxon>Spiralia</taxon>
        <taxon>Gnathifera</taxon>
        <taxon>Rotifera</taxon>
        <taxon>Eurotatoria</taxon>
        <taxon>Bdelloidea</taxon>
        <taxon>Philodinida</taxon>
        <taxon>Philodinidae</taxon>
        <taxon>Rotaria</taxon>
    </lineage>
</organism>
<dbReference type="GO" id="GO:0005524">
    <property type="term" value="F:ATP binding"/>
    <property type="evidence" value="ECO:0007669"/>
    <property type="project" value="UniProtKB-KW"/>
</dbReference>
<dbReference type="EMBL" id="CAJNOO010005572">
    <property type="protein sequence ID" value="CAF1423907.1"/>
    <property type="molecule type" value="Genomic_DNA"/>
</dbReference>
<dbReference type="PANTHER" id="PTHR47642">
    <property type="entry name" value="ATP-DEPENDENT DNA HELICASE"/>
    <property type="match status" value="1"/>
</dbReference>
<dbReference type="Proteomes" id="UP000663823">
    <property type="component" value="Unassembled WGS sequence"/>
</dbReference>
<dbReference type="Pfam" id="PF05970">
    <property type="entry name" value="PIF1"/>
    <property type="match status" value="1"/>
</dbReference>
<sequence>MCVPGSGGTGKLQLISALTRYFSLTKSSHKLRKLAPTAITATNICGVTIHSFLKDSRKISKGKQVLTPENISIQNEWRHIEYIFIDEMSMVGLRLLARFHEILTIAKSSDPSVPFGGINLVLFSDFMQYAPVLDKPLFTDVFMQLESSVSNATSQVQKSLSEYEVQCRVGRALMLQVNVVVKLTIQMRVDDKEYLEALDRMRLGECTSKDYELFRSLIIGRSGGIHSLSDVSGNDAPILVYRNEVRTELNNRAVINKCHELNYPLIVCLAQDRIKSEIVDDNNYHRLHRFLLYLPDNKTESLPGYLPLIPGMPILLTDNVATELGLSNGTKGIFRQIVYEELDTTLADTDTKFPKNTIFIRKPSYAIVEISKAKINTKFDSLDPQLIPIPLVEKTFEVNVQSLLSTSASTSTKPKESRSNASSSKITVTRKALPFVPAYSITTHKAQGQTMSKVVVDLRLPPGREEIASRYVPLGRVRSRQDVVILRDFPVLALQSSLIPRPGIINLYGTTCSLNALLQSLASLNSFYLSLQRNINFSRFNYDPIVSIFIDLISQLRNDHHLLTKNFTTDICELFQSILDVLNNSLSKQSTVYSTNVIEQVQNSKLARYSLDYVNKLFSEIETYLYDKITSDNLDTQTSYIIE</sequence>
<dbReference type="EMBL" id="CAJOAX010007986">
    <property type="protein sequence ID" value="CAF4022975.1"/>
    <property type="molecule type" value="Genomic_DNA"/>
</dbReference>
<dbReference type="InterPro" id="IPR027417">
    <property type="entry name" value="P-loop_NTPase"/>
</dbReference>
<dbReference type="OrthoDB" id="7470624at2759"/>
<dbReference type="SUPFAM" id="SSF54001">
    <property type="entry name" value="Cysteine proteinases"/>
    <property type="match status" value="1"/>
</dbReference>
<dbReference type="InterPro" id="IPR010285">
    <property type="entry name" value="DNA_helicase_pif1-like_DEAD"/>
</dbReference>
<protein>
    <recommendedName>
        <fullName evidence="1">ATP-dependent DNA helicase</fullName>
        <ecNumber evidence="1">5.6.2.3</ecNumber>
    </recommendedName>
</protein>
<comment type="similarity">
    <text evidence="1">Belongs to the helicase family.</text>
</comment>
<proteinExistence type="inferred from homology"/>
<accession>A0A815MIZ3</accession>
<dbReference type="InterPro" id="IPR038765">
    <property type="entry name" value="Papain-like_cys_pep_sf"/>
</dbReference>